<dbReference type="OrthoDB" id="9793589at2"/>
<keyword evidence="3" id="KW-0813">Transport</keyword>
<keyword evidence="5 9" id="KW-0812">Transmembrane</keyword>
<keyword evidence="4" id="KW-0050">Antiport</keyword>
<evidence type="ECO:0000313" key="12">
    <source>
        <dbReference type="Proteomes" id="UP000000844"/>
    </source>
</evidence>
<dbReference type="HOGENOM" id="CLU_005126_0_0_11"/>
<keyword evidence="6 9" id="KW-1133">Transmembrane helix</keyword>
<dbReference type="STRING" id="446470.Snas_1786"/>
<dbReference type="KEGG" id="sna:Snas_1786"/>
<evidence type="ECO:0000256" key="1">
    <source>
        <dbReference type="ARBA" id="ARBA00004141"/>
    </source>
</evidence>
<dbReference type="GO" id="GO:0016020">
    <property type="term" value="C:membrane"/>
    <property type="evidence" value="ECO:0007669"/>
    <property type="project" value="UniProtKB-SubCell"/>
</dbReference>
<keyword evidence="12" id="KW-1185">Reference proteome</keyword>
<dbReference type="RefSeq" id="WP_013017054.1">
    <property type="nucleotide sequence ID" value="NC_013947.1"/>
</dbReference>
<name>D3PYB6_STANL</name>
<feature type="transmembrane region" description="Helical" evidence="9">
    <location>
        <begin position="6"/>
        <end position="26"/>
    </location>
</feature>
<protein>
    <submittedName>
        <fullName evidence="11">Sodium/hydrogen exchanger</fullName>
    </submittedName>
</protein>
<dbReference type="eggNOG" id="COG0475">
    <property type="taxonomic scope" value="Bacteria"/>
</dbReference>
<keyword evidence="7" id="KW-0406">Ion transport</keyword>
<feature type="transmembrane region" description="Helical" evidence="9">
    <location>
        <begin position="118"/>
        <end position="140"/>
    </location>
</feature>
<feature type="transmembrane region" description="Helical" evidence="9">
    <location>
        <begin position="296"/>
        <end position="316"/>
    </location>
</feature>
<evidence type="ECO:0000256" key="5">
    <source>
        <dbReference type="ARBA" id="ARBA00022692"/>
    </source>
</evidence>
<dbReference type="GO" id="GO:1902600">
    <property type="term" value="P:proton transmembrane transport"/>
    <property type="evidence" value="ECO:0007669"/>
    <property type="project" value="InterPro"/>
</dbReference>
<dbReference type="EMBL" id="CP001778">
    <property type="protein sequence ID" value="ADD41483.1"/>
    <property type="molecule type" value="Genomic_DNA"/>
</dbReference>
<evidence type="ECO:0000256" key="8">
    <source>
        <dbReference type="ARBA" id="ARBA00023136"/>
    </source>
</evidence>
<reference evidence="11 12" key="1">
    <citation type="journal article" date="2009" name="Stand. Genomic Sci.">
        <title>Complete genome sequence of Stackebrandtia nassauensis type strain (LLR-40K-21).</title>
        <authorList>
            <person name="Munk C."/>
            <person name="Lapidus A."/>
            <person name="Copeland A."/>
            <person name="Jando M."/>
            <person name="Mayilraj S."/>
            <person name="Glavina Del Rio T."/>
            <person name="Nolan M."/>
            <person name="Chen F."/>
            <person name="Lucas S."/>
            <person name="Tice H."/>
            <person name="Cheng J.F."/>
            <person name="Han C."/>
            <person name="Detter J.C."/>
            <person name="Bruce D."/>
            <person name="Goodwin L."/>
            <person name="Chain P."/>
            <person name="Pitluck S."/>
            <person name="Goker M."/>
            <person name="Ovchinikova G."/>
            <person name="Pati A."/>
            <person name="Ivanova N."/>
            <person name="Mavromatis K."/>
            <person name="Chen A."/>
            <person name="Palaniappan K."/>
            <person name="Land M."/>
            <person name="Hauser L."/>
            <person name="Chang Y.J."/>
            <person name="Jeffries C.D."/>
            <person name="Bristow J."/>
            <person name="Eisen J.A."/>
            <person name="Markowitz V."/>
            <person name="Hugenholtz P."/>
            <person name="Kyrpides N.C."/>
            <person name="Klenk H.P."/>
        </authorList>
    </citation>
    <scope>NUCLEOTIDE SEQUENCE [LARGE SCALE GENOMIC DNA]</scope>
    <source>
        <strain evidence="12">DSM 44728 / CIP 108903 / NRRL B-16338 / NBRC 102104 / LLR-40K-21</strain>
    </source>
</reference>
<accession>D3PYB6</accession>
<gene>
    <name evidence="11" type="ordered locus">Snas_1786</name>
</gene>
<evidence type="ECO:0000256" key="7">
    <source>
        <dbReference type="ARBA" id="ARBA00023065"/>
    </source>
</evidence>
<feature type="transmembrane region" description="Helical" evidence="9">
    <location>
        <begin position="337"/>
        <end position="354"/>
    </location>
</feature>
<comment type="similarity">
    <text evidence="2">Belongs to the monovalent cation:proton antiporter 2 (CPA2) transporter (TC 2.A.37) family.</text>
</comment>
<keyword evidence="8 9" id="KW-0472">Membrane</keyword>
<feature type="transmembrane region" description="Helical" evidence="9">
    <location>
        <begin position="94"/>
        <end position="112"/>
    </location>
</feature>
<evidence type="ECO:0000259" key="10">
    <source>
        <dbReference type="Pfam" id="PF00999"/>
    </source>
</evidence>
<feature type="transmembrane region" description="Helical" evidence="9">
    <location>
        <begin position="366"/>
        <end position="388"/>
    </location>
</feature>
<dbReference type="PANTHER" id="PTHR43562:SF1">
    <property type="entry name" value="NA(+)_H(+) ANTIPORTER YJBQ-RELATED"/>
    <property type="match status" value="1"/>
</dbReference>
<evidence type="ECO:0000313" key="11">
    <source>
        <dbReference type="EMBL" id="ADD41483.1"/>
    </source>
</evidence>
<organism evidence="11 12">
    <name type="scientific">Stackebrandtia nassauensis (strain DSM 44728 / CIP 108903 / NRRL B-16338 / NBRC 102104 / LLR-40K-21)</name>
    <dbReference type="NCBI Taxonomy" id="446470"/>
    <lineage>
        <taxon>Bacteria</taxon>
        <taxon>Bacillati</taxon>
        <taxon>Actinomycetota</taxon>
        <taxon>Actinomycetes</taxon>
        <taxon>Glycomycetales</taxon>
        <taxon>Glycomycetaceae</taxon>
        <taxon>Stackebrandtia</taxon>
    </lineage>
</organism>
<dbReference type="PANTHER" id="PTHR43562">
    <property type="entry name" value="NAPA-TYPE SODIUM/HYDROGEN ANTIPORTER"/>
    <property type="match status" value="1"/>
</dbReference>
<dbReference type="AlphaFoldDB" id="D3PYB6"/>
<feature type="domain" description="Cation/H+ exchanger transmembrane" evidence="10">
    <location>
        <begin position="18"/>
        <end position="384"/>
    </location>
</feature>
<evidence type="ECO:0000256" key="3">
    <source>
        <dbReference type="ARBA" id="ARBA00022448"/>
    </source>
</evidence>
<feature type="transmembrane region" description="Helical" evidence="9">
    <location>
        <begin position="152"/>
        <end position="175"/>
    </location>
</feature>
<sequence length="402" mass="42551">MAGAVADETWLGAVLVFAAAVIAPLISDRFKDRFPIPLPVIEMLFGIMLGPAVLNLVMDKGIAQDLSELGLAMLFFLAGYEIEFAAIQGRPLRLASLGWLMSIGLGVGAAWAVSLNFWVALLIGVAVSTTALGTILPMVRDAGMLERPVGKYLMAVGAIGEFAPIVAIAVLYGGGNHETNPALLLVGLVAVGVALLMMRPRSGRVSRLLSHTLGTSVQFAMRLSMLAIVSMVWIAAEIGVDIVLGAFTAGLVIRWVISSISDQEAEVVASKLDAIGFGMLVPIFFVMTGVRFDVVALFGSVTAMLLIPVFLLLFLLSRGVVTWVTHRRVVPQRRERAGLSLFAATQLPLVIVVADIGKDSGVITDSIAAALQGAALLSVMLFPLIALWRGKRDAPDKNLAAV</sequence>
<feature type="transmembrane region" description="Helical" evidence="9">
    <location>
        <begin position="219"/>
        <end position="236"/>
    </location>
</feature>
<evidence type="ECO:0000256" key="9">
    <source>
        <dbReference type="SAM" id="Phobius"/>
    </source>
</evidence>
<comment type="subcellular location">
    <subcellularLocation>
        <location evidence="1">Membrane</location>
        <topology evidence="1">Multi-pass membrane protein</topology>
    </subcellularLocation>
</comment>
<feature type="transmembrane region" description="Helical" evidence="9">
    <location>
        <begin position="181"/>
        <end position="198"/>
    </location>
</feature>
<dbReference type="Gene3D" id="1.20.1530.20">
    <property type="match status" value="1"/>
</dbReference>
<dbReference type="InterPro" id="IPR038770">
    <property type="entry name" value="Na+/solute_symporter_sf"/>
</dbReference>
<feature type="transmembrane region" description="Helical" evidence="9">
    <location>
        <begin position="272"/>
        <end position="290"/>
    </location>
</feature>
<dbReference type="Pfam" id="PF00999">
    <property type="entry name" value="Na_H_Exchanger"/>
    <property type="match status" value="1"/>
</dbReference>
<feature type="transmembrane region" description="Helical" evidence="9">
    <location>
        <begin position="242"/>
        <end position="260"/>
    </location>
</feature>
<evidence type="ECO:0000256" key="6">
    <source>
        <dbReference type="ARBA" id="ARBA00022989"/>
    </source>
</evidence>
<evidence type="ECO:0000256" key="4">
    <source>
        <dbReference type="ARBA" id="ARBA00022449"/>
    </source>
</evidence>
<dbReference type="Proteomes" id="UP000000844">
    <property type="component" value="Chromosome"/>
</dbReference>
<dbReference type="GO" id="GO:0015297">
    <property type="term" value="F:antiporter activity"/>
    <property type="evidence" value="ECO:0007669"/>
    <property type="project" value="UniProtKB-KW"/>
</dbReference>
<proteinExistence type="inferred from homology"/>
<evidence type="ECO:0000256" key="2">
    <source>
        <dbReference type="ARBA" id="ARBA00005551"/>
    </source>
</evidence>
<feature type="transmembrane region" description="Helical" evidence="9">
    <location>
        <begin position="69"/>
        <end position="87"/>
    </location>
</feature>
<feature type="transmembrane region" description="Helical" evidence="9">
    <location>
        <begin position="38"/>
        <end position="57"/>
    </location>
</feature>
<dbReference type="InterPro" id="IPR006153">
    <property type="entry name" value="Cation/H_exchanger_TM"/>
</dbReference>